<name>A0ABC9VL51_LACAM</name>
<proteinExistence type="predicted"/>
<dbReference type="AlphaFoldDB" id="A0ABC9VL51"/>
<protein>
    <recommendedName>
        <fullName evidence="3">CopG family transcriptional regulator</fullName>
    </recommendedName>
</protein>
<reference evidence="1 2" key="1">
    <citation type="journal article" date="2024" name="Int. J. Syst. Evol. Microbiol.">
        <title>Proposal of Lactobacillus amylovorus subsp. animalis subsp. nov. and an emended description of Lactobacillus amylovorus.</title>
        <authorList>
            <person name="Yamane K."/>
            <person name="Tanizawa Y."/>
            <person name="Kobayashi H."/>
            <person name="Kamizono T."/>
            <person name="Kojima Y."/>
            <person name="Takagi H."/>
            <person name="Tohno M."/>
        </authorList>
    </citation>
    <scope>NUCLEOTIDE SEQUENCE [LARGE SCALE GENOMIC DNA]</scope>
    <source>
        <strain evidence="1 2">TKL145</strain>
    </source>
</reference>
<reference evidence="2" key="2">
    <citation type="submission" date="2024-01" db="EMBL/GenBank/DDBJ databases">
        <title>Draft genome sequence of Lactobacillus amylovorus strain TKL145.</title>
        <authorList>
            <person name="Tohno M."/>
            <person name="Tanizawa Y."/>
        </authorList>
    </citation>
    <scope>NUCLEOTIDE SEQUENCE [LARGE SCALE GENOMIC DNA]</scope>
    <source>
        <strain evidence="2">TKL145</strain>
    </source>
</reference>
<gene>
    <name evidence="1" type="ORF">LATKL145_00560</name>
</gene>
<dbReference type="EMBL" id="BAAAAK010000001">
    <property type="protein sequence ID" value="GAA0041646.1"/>
    <property type="molecule type" value="Genomic_DNA"/>
</dbReference>
<sequence>MKIIIDTPVFDELAKYCKKTNEPISMVASKAIKKYINME</sequence>
<evidence type="ECO:0008006" key="3">
    <source>
        <dbReference type="Google" id="ProtNLM"/>
    </source>
</evidence>
<organism evidence="1 2">
    <name type="scientific">Lactobacillus amylovorus subsp. animalium</name>
    <dbReference type="NCBI Taxonomy" id="3378536"/>
    <lineage>
        <taxon>Bacteria</taxon>
        <taxon>Bacillati</taxon>
        <taxon>Bacillota</taxon>
        <taxon>Bacilli</taxon>
        <taxon>Lactobacillales</taxon>
        <taxon>Lactobacillaceae</taxon>
        <taxon>Lactobacillus</taxon>
    </lineage>
</organism>
<dbReference type="Proteomes" id="UP001437574">
    <property type="component" value="Unassembled WGS sequence"/>
</dbReference>
<comment type="caution">
    <text evidence="1">The sequence shown here is derived from an EMBL/GenBank/DDBJ whole genome shotgun (WGS) entry which is preliminary data.</text>
</comment>
<evidence type="ECO:0000313" key="2">
    <source>
        <dbReference type="Proteomes" id="UP001437574"/>
    </source>
</evidence>
<evidence type="ECO:0000313" key="1">
    <source>
        <dbReference type="EMBL" id="GAA0041646.1"/>
    </source>
</evidence>
<accession>A0ABC9VL51</accession>